<name>A0A2P6QJT0_ROSCH</name>
<sequence>MLAESHFQALSICRNRIQARTQLSASSTSPPFRFRHHTHRAWDNFGVSTIRSYLGGDDSGSAI</sequence>
<gene>
    <name evidence="1" type="ORF">RchiOBHm_Chr5g0069051</name>
</gene>
<evidence type="ECO:0000313" key="1">
    <source>
        <dbReference type="EMBL" id="PRQ34445.1"/>
    </source>
</evidence>
<organism evidence="1 2">
    <name type="scientific">Rosa chinensis</name>
    <name type="common">China rose</name>
    <dbReference type="NCBI Taxonomy" id="74649"/>
    <lineage>
        <taxon>Eukaryota</taxon>
        <taxon>Viridiplantae</taxon>
        <taxon>Streptophyta</taxon>
        <taxon>Embryophyta</taxon>
        <taxon>Tracheophyta</taxon>
        <taxon>Spermatophyta</taxon>
        <taxon>Magnoliopsida</taxon>
        <taxon>eudicotyledons</taxon>
        <taxon>Gunneridae</taxon>
        <taxon>Pentapetalae</taxon>
        <taxon>rosids</taxon>
        <taxon>fabids</taxon>
        <taxon>Rosales</taxon>
        <taxon>Rosaceae</taxon>
        <taxon>Rosoideae</taxon>
        <taxon>Rosoideae incertae sedis</taxon>
        <taxon>Rosa</taxon>
    </lineage>
</organism>
<evidence type="ECO:0000313" key="2">
    <source>
        <dbReference type="Proteomes" id="UP000238479"/>
    </source>
</evidence>
<proteinExistence type="predicted"/>
<dbReference type="EMBL" id="PDCK01000043">
    <property type="protein sequence ID" value="PRQ34445.1"/>
    <property type="molecule type" value="Genomic_DNA"/>
</dbReference>
<reference evidence="1 2" key="1">
    <citation type="journal article" date="2018" name="Nat. Genet.">
        <title>The Rosa genome provides new insights in the design of modern roses.</title>
        <authorList>
            <person name="Bendahmane M."/>
        </authorList>
    </citation>
    <scope>NUCLEOTIDE SEQUENCE [LARGE SCALE GENOMIC DNA]</scope>
    <source>
        <strain evidence="2">cv. Old Blush</strain>
    </source>
</reference>
<dbReference type="Proteomes" id="UP000238479">
    <property type="component" value="Chromosome 5"/>
</dbReference>
<dbReference type="AlphaFoldDB" id="A0A2P6QJT0"/>
<accession>A0A2P6QJT0</accession>
<protein>
    <submittedName>
        <fullName evidence="1">Uncharacterized protein</fullName>
    </submittedName>
</protein>
<dbReference type="Gramene" id="PRQ34445">
    <property type="protein sequence ID" value="PRQ34445"/>
    <property type="gene ID" value="RchiOBHm_Chr5g0069051"/>
</dbReference>
<comment type="caution">
    <text evidence="1">The sequence shown here is derived from an EMBL/GenBank/DDBJ whole genome shotgun (WGS) entry which is preliminary data.</text>
</comment>
<keyword evidence="2" id="KW-1185">Reference proteome</keyword>